<dbReference type="Proteomes" id="UP000386847">
    <property type="component" value="Chromosome"/>
</dbReference>
<dbReference type="RefSeq" id="WP_153571745.1">
    <property type="nucleotide sequence ID" value="NZ_CP045725.1"/>
</dbReference>
<dbReference type="EMBL" id="CP045725">
    <property type="protein sequence ID" value="QGF23218.1"/>
    <property type="molecule type" value="Genomic_DNA"/>
</dbReference>
<feature type="transmembrane region" description="Helical" evidence="1">
    <location>
        <begin position="147"/>
        <end position="169"/>
    </location>
</feature>
<reference evidence="2 3" key="1">
    <citation type="submission" date="2019-10" db="EMBL/GenBank/DDBJ databases">
        <title>Genomic analysis of Raineyella sp. CBA3103.</title>
        <authorList>
            <person name="Roh S.W."/>
        </authorList>
    </citation>
    <scope>NUCLEOTIDE SEQUENCE [LARGE SCALE GENOMIC DNA]</scope>
    <source>
        <strain evidence="2 3">CBA3103</strain>
    </source>
</reference>
<keyword evidence="1" id="KW-1133">Transmembrane helix</keyword>
<accession>A0A5Q2F958</accession>
<dbReference type="KEGG" id="rain:Rai3103_05565"/>
<evidence type="ECO:0000313" key="3">
    <source>
        <dbReference type="Proteomes" id="UP000386847"/>
    </source>
</evidence>
<proteinExistence type="predicted"/>
<protein>
    <submittedName>
        <fullName evidence="2">DUF3592 domain-containing protein</fullName>
    </submittedName>
</protein>
<name>A0A5Q2F958_9ACTN</name>
<keyword evidence="1" id="KW-0472">Membrane</keyword>
<feature type="transmembrane region" description="Helical" evidence="1">
    <location>
        <begin position="27"/>
        <end position="50"/>
    </location>
</feature>
<gene>
    <name evidence="2" type="ORF">Rai3103_05565</name>
</gene>
<organism evidence="2 3">
    <name type="scientific">Raineyella fluvialis</name>
    <dbReference type="NCBI Taxonomy" id="2662261"/>
    <lineage>
        <taxon>Bacteria</taxon>
        <taxon>Bacillati</taxon>
        <taxon>Actinomycetota</taxon>
        <taxon>Actinomycetes</taxon>
        <taxon>Propionibacteriales</taxon>
        <taxon>Propionibacteriaceae</taxon>
        <taxon>Raineyella</taxon>
    </lineage>
</organism>
<evidence type="ECO:0000256" key="1">
    <source>
        <dbReference type="SAM" id="Phobius"/>
    </source>
</evidence>
<evidence type="ECO:0000313" key="2">
    <source>
        <dbReference type="EMBL" id="QGF23218.1"/>
    </source>
</evidence>
<sequence>MGAIVRRRRGHADGTGREGSGMATVGWAFLVAGAAIMTVAGVLIAVSVAIGRRLRQWRMTWVRTTGAISKLPYTTGPRREVEVTYLGPDGRPYLLVQRRPGELAAPAPRIALPVSVLYAPEDPGAATVEDHWMGPVARVRGLRTAGLLLALLGLLAGLIGAGLLVIGGWRA</sequence>
<keyword evidence="3" id="KW-1185">Reference proteome</keyword>
<dbReference type="AlphaFoldDB" id="A0A5Q2F958"/>
<keyword evidence="1" id="KW-0812">Transmembrane</keyword>